<keyword evidence="1" id="KW-0407">Ion channel</keyword>
<gene>
    <name evidence="3" type="ORF">ECPE_LOCUS16112</name>
</gene>
<keyword evidence="1" id="KW-0472">Membrane</keyword>
<organism evidence="5">
    <name type="scientific">Echinostoma caproni</name>
    <dbReference type="NCBI Taxonomy" id="27848"/>
    <lineage>
        <taxon>Eukaryota</taxon>
        <taxon>Metazoa</taxon>
        <taxon>Spiralia</taxon>
        <taxon>Lophotrochozoa</taxon>
        <taxon>Platyhelminthes</taxon>
        <taxon>Trematoda</taxon>
        <taxon>Digenea</taxon>
        <taxon>Plagiorchiida</taxon>
        <taxon>Echinostomata</taxon>
        <taxon>Echinostomatoidea</taxon>
        <taxon>Echinostomatidae</taxon>
        <taxon>Echinostoma</taxon>
    </lineage>
</organism>
<evidence type="ECO:0000256" key="2">
    <source>
        <dbReference type="SAM" id="SignalP"/>
    </source>
</evidence>
<feature type="signal peptide" evidence="2">
    <location>
        <begin position="1"/>
        <end position="15"/>
    </location>
</feature>
<dbReference type="EMBL" id="UZAN01062996">
    <property type="protein sequence ID" value="VDP93384.1"/>
    <property type="molecule type" value="Genomic_DNA"/>
</dbReference>
<accession>A0A183BA77</accession>
<dbReference type="WBParaSite" id="ECPE_0001615401-mRNA-1">
    <property type="protein sequence ID" value="ECPE_0001615401-mRNA-1"/>
    <property type="gene ID" value="ECPE_0001615401"/>
</dbReference>
<keyword evidence="1" id="KW-1003">Cell membrane</keyword>
<dbReference type="AlphaFoldDB" id="A0A183BA77"/>
<keyword evidence="1" id="KW-0813">Transport</keyword>
<comment type="similarity">
    <text evidence="1">Belongs to the anion channel-forming bestrophin (TC 1.A.46) family. Calcium-sensitive chloride channel subfamily.</text>
</comment>
<evidence type="ECO:0000313" key="3">
    <source>
        <dbReference type="EMBL" id="VDP93384.1"/>
    </source>
</evidence>
<comment type="subcellular location">
    <subcellularLocation>
        <location evidence="1">Cell membrane</location>
        <topology evidence="1">Multi-pass membrane protein</topology>
    </subcellularLocation>
</comment>
<feature type="chain" id="PRO_5043138395" description="Bestrophin homolog" evidence="2">
    <location>
        <begin position="16"/>
        <end position="95"/>
    </location>
</feature>
<keyword evidence="2" id="KW-0732">Signal</keyword>
<keyword evidence="1" id="KW-0868">Chloride</keyword>
<dbReference type="GO" id="GO:0005254">
    <property type="term" value="F:chloride channel activity"/>
    <property type="evidence" value="ECO:0007669"/>
    <property type="project" value="UniProtKB-KW"/>
</dbReference>
<dbReference type="GO" id="GO:0005886">
    <property type="term" value="C:plasma membrane"/>
    <property type="evidence" value="ECO:0007669"/>
    <property type="project" value="UniProtKB-SubCell"/>
</dbReference>
<reference evidence="5" key="1">
    <citation type="submission" date="2016-06" db="UniProtKB">
        <authorList>
            <consortium name="WormBaseParasite"/>
        </authorList>
    </citation>
    <scope>IDENTIFICATION</scope>
</reference>
<protein>
    <recommendedName>
        <fullName evidence="1">Bestrophin homolog</fullName>
    </recommendedName>
</protein>
<evidence type="ECO:0000256" key="1">
    <source>
        <dbReference type="RuleBase" id="RU363126"/>
    </source>
</evidence>
<dbReference type="OrthoDB" id="201595at2759"/>
<proteinExistence type="inferred from homology"/>
<name>A0A183BA77_9TREM</name>
<keyword evidence="1" id="KW-0406">Ion transport</keyword>
<dbReference type="InterPro" id="IPR021134">
    <property type="entry name" value="Bestrophin-like"/>
</dbReference>
<dbReference type="Proteomes" id="UP000272942">
    <property type="component" value="Unassembled WGS sequence"/>
</dbReference>
<comment type="function">
    <text evidence="1">Forms chloride channels.</text>
</comment>
<dbReference type="GO" id="GO:0034707">
    <property type="term" value="C:chloride channel complex"/>
    <property type="evidence" value="ECO:0007669"/>
    <property type="project" value="UniProtKB-KW"/>
</dbReference>
<dbReference type="Pfam" id="PF01062">
    <property type="entry name" value="Bestrophin"/>
    <property type="match status" value="1"/>
</dbReference>
<evidence type="ECO:0000313" key="4">
    <source>
        <dbReference type="Proteomes" id="UP000272942"/>
    </source>
</evidence>
<reference evidence="3 4" key="2">
    <citation type="submission" date="2018-11" db="EMBL/GenBank/DDBJ databases">
        <authorList>
            <consortium name="Pathogen Informatics"/>
        </authorList>
    </citation>
    <scope>NUCLEOTIDE SEQUENCE [LARGE SCALE GENOMIC DNA]</scope>
    <source>
        <strain evidence="3 4">Egypt</strain>
    </source>
</reference>
<keyword evidence="4" id="KW-1185">Reference proteome</keyword>
<keyword evidence="1" id="KW-0869">Chloride channel</keyword>
<evidence type="ECO:0000313" key="5">
    <source>
        <dbReference type="WBParaSite" id="ECPE_0001615401-mRNA-1"/>
    </source>
</evidence>
<sequence length="95" mass="10747">MERAISCAVLQLTVALCVMNPFGDDDEDFQTSSILDYNLEVSFRSVYMDPRSFPDNLSMPLALREEAGKPNDLQAFLDQIDCDLSKHCDHTTENK</sequence>